<dbReference type="Proteomes" id="UP000243217">
    <property type="component" value="Unassembled WGS sequence"/>
</dbReference>
<dbReference type="OrthoDB" id="77451at2759"/>
<feature type="chain" id="PRO_5011845546" evidence="1">
    <location>
        <begin position="16"/>
        <end position="192"/>
    </location>
</feature>
<evidence type="ECO:0000256" key="1">
    <source>
        <dbReference type="SAM" id="SignalP"/>
    </source>
</evidence>
<accession>A0A0A7CLJ7</accession>
<dbReference type="AlphaFoldDB" id="A0A0A7CLJ7"/>
<organism evidence="2">
    <name type="scientific">Thraustotheca clavata</name>
    <dbReference type="NCBI Taxonomy" id="74557"/>
    <lineage>
        <taxon>Eukaryota</taxon>
        <taxon>Sar</taxon>
        <taxon>Stramenopiles</taxon>
        <taxon>Oomycota</taxon>
        <taxon>Saprolegniomycetes</taxon>
        <taxon>Saprolegniales</taxon>
        <taxon>Achlyaceae</taxon>
        <taxon>Thraustotheca</taxon>
    </lineage>
</organism>
<keyword evidence="1" id="KW-0732">Signal</keyword>
<feature type="signal peptide" evidence="1">
    <location>
        <begin position="1"/>
        <end position="15"/>
    </location>
</feature>
<evidence type="ECO:0000313" key="4">
    <source>
        <dbReference type="Proteomes" id="UP000243217"/>
    </source>
</evidence>
<reference evidence="2 4" key="1">
    <citation type="journal article" date="2014" name="Genome Biol. Evol.">
        <title>The secreted proteins of Achlya hypogyna and Thraustotheca clavata identify the ancestral oomycete secretome and reveal gene acquisitions by horizontal gene transfer.</title>
        <authorList>
            <person name="Misner I."/>
            <person name="Blouin N."/>
            <person name="Leonard G."/>
            <person name="Richards T.A."/>
            <person name="Lane C.E."/>
        </authorList>
    </citation>
    <scope>NUCLEOTIDE SEQUENCE</scope>
    <source>
        <strain evidence="2 4">ATCC 34112</strain>
    </source>
</reference>
<dbReference type="EMBL" id="KM038266">
    <property type="protein sequence ID" value="AIG55727.1"/>
    <property type="molecule type" value="Genomic_DNA"/>
</dbReference>
<protein>
    <submittedName>
        <fullName evidence="2">Secreted protein</fullName>
    </submittedName>
</protein>
<gene>
    <name evidence="3" type="ORF">THRCLA_10678</name>
</gene>
<name>A0A0A7CLJ7_9STRA</name>
<evidence type="ECO:0000313" key="2">
    <source>
        <dbReference type="EMBL" id="AIG55727.1"/>
    </source>
</evidence>
<dbReference type="EMBL" id="JNBS01003723">
    <property type="protein sequence ID" value="OQR85550.1"/>
    <property type="molecule type" value="Genomic_DNA"/>
</dbReference>
<sequence>MLALGAVFGVAGVVALGGLQANEASMVQSPGRNLKEEAAQANDNGSGRWGGQIKIVDNLPQVCTYEAKSVTWFSANGQGNLAKGESVTIGPFGGYFTLGVQENVFGNCAYAGSCAWNNHSADNYCYNFNVDANCKVTRNDCPYPPGVNGGPSPAPDGRKRYTITGSINNGVCVLSVNPVSPPGPFFCSATLG</sequence>
<keyword evidence="4" id="KW-1185">Reference proteome</keyword>
<evidence type="ECO:0000313" key="3">
    <source>
        <dbReference type="EMBL" id="OQR85550.1"/>
    </source>
</evidence>
<proteinExistence type="predicted"/>